<gene>
    <name evidence="1" type="ORF">N7330_10505</name>
</gene>
<evidence type="ECO:0000313" key="2">
    <source>
        <dbReference type="Proteomes" id="UP001158297"/>
    </source>
</evidence>
<dbReference type="Proteomes" id="UP001158297">
    <property type="component" value="Unassembled WGS sequence"/>
</dbReference>
<dbReference type="RefSeq" id="WP_279860153.1">
    <property type="nucleotide sequence ID" value="NZ_JAODZU010000010.1"/>
</dbReference>
<comment type="caution">
    <text evidence="1">The sequence shown here is derived from an EMBL/GenBank/DDBJ whole genome shotgun (WGS) entry which is preliminary data.</text>
</comment>
<dbReference type="AlphaFoldDB" id="A0AA42HSF2"/>
<sequence length="146" mass="15905">MTTPTVSLHFTVQQGATFRQTFKRFQVPSEAVVRNGTLVYKATGQAVPEADKVPVDYSGCSARMQLRRDIGHADVLLTFSTEPQTEQGRITLGADGAVELYLSHAQTSAITWSDAVGQMEVTFANGDVERHFEIALCVDPEGTRGD</sequence>
<name>A0AA42HSF2_9BURK</name>
<organism evidence="1 2">
    <name type="scientific">Comamonas aquatica</name>
    <dbReference type="NCBI Taxonomy" id="225991"/>
    <lineage>
        <taxon>Bacteria</taxon>
        <taxon>Pseudomonadati</taxon>
        <taxon>Pseudomonadota</taxon>
        <taxon>Betaproteobacteria</taxon>
        <taxon>Burkholderiales</taxon>
        <taxon>Comamonadaceae</taxon>
        <taxon>Comamonas</taxon>
    </lineage>
</organism>
<reference evidence="1" key="1">
    <citation type="submission" date="2022-09" db="EMBL/GenBank/DDBJ databases">
        <title>Intensive care unit water sources are persistently colonized with multi-drug resistant bacteria and are the site of extensive horizontal gene transfer of antibiotic resistance genes.</title>
        <authorList>
            <person name="Diorio-Toth L."/>
        </authorList>
    </citation>
    <scope>NUCLEOTIDE SEQUENCE</scope>
    <source>
        <strain evidence="1">GD04130</strain>
    </source>
</reference>
<proteinExistence type="predicted"/>
<protein>
    <submittedName>
        <fullName evidence="1">Uncharacterized protein</fullName>
    </submittedName>
</protein>
<dbReference type="EMBL" id="JAODZU010000010">
    <property type="protein sequence ID" value="MDH0363476.1"/>
    <property type="molecule type" value="Genomic_DNA"/>
</dbReference>
<accession>A0AA42HSF2</accession>
<evidence type="ECO:0000313" key="1">
    <source>
        <dbReference type="EMBL" id="MDH0363476.1"/>
    </source>
</evidence>